<reference evidence="5 6" key="1">
    <citation type="submission" date="2015-09" db="EMBL/GenBank/DDBJ databases">
        <authorList>
            <consortium name="Pathogen Informatics"/>
            <person name="Wu L."/>
            <person name="Ma J."/>
        </authorList>
    </citation>
    <scope>NUCLEOTIDE SEQUENCE [LARGE SCALE GENOMIC DNA]</scope>
    <source>
        <strain evidence="5 6">2789STDY5834858</strain>
    </source>
</reference>
<evidence type="ECO:0000313" key="5">
    <source>
        <dbReference type="EMBL" id="CUN57802.1"/>
    </source>
</evidence>
<dbReference type="Gene3D" id="3.40.50.2000">
    <property type="entry name" value="Glycogen Phosphorylase B"/>
    <property type="match status" value="2"/>
</dbReference>
<keyword evidence="6" id="KW-1185">Reference proteome</keyword>
<dbReference type="EC" id="2.4.1.-" evidence="5"/>
<evidence type="ECO:0000256" key="1">
    <source>
        <dbReference type="ARBA" id="ARBA00009995"/>
    </source>
</evidence>
<proteinExistence type="inferred from homology"/>
<dbReference type="Pfam" id="PF06722">
    <property type="entry name" value="EryCIII-like_C"/>
    <property type="match status" value="1"/>
</dbReference>
<sequence length="394" mass="44531">MAKGLFLIFPAHGHINPTIGLVRELIDKGDEITYISANEFKDKIEKVGATFKGYDQDFSINPNNTNILCSMLEQIMNMNKDIVGLALKEETSYDYLVCDPIIFAGEKLKKKLNIKKTISTLTTFAMCDEIVKYFVQAKNEEDKQEFLAFFEKMKPEMAKLKEDYGIELPNSMEEIILGYNVDLNLVFTSKYYQPYTNKFDDKKFAFVGPSIFDRKELENFEIDNPDNKKVVFISLGTVANQNLKFYKDCLKALGSRDDLIVVMSIGKRIDIKELGDIPSNFRIYSYVPQLEVLKQIDLFITHGGMNSSSEGLYNGLPLIVVPQFADQFLIAERVTELGAGLPLINDVNPSSIEKTVNEVLSNPSYSENAKKIGESLKMSGGYKKAAECIHELLN</sequence>
<dbReference type="InterPro" id="IPR002213">
    <property type="entry name" value="UDP_glucos_trans"/>
</dbReference>
<dbReference type="RefSeq" id="WP_055257422.1">
    <property type="nucleotide sequence ID" value="NZ_CABIXL010000002.1"/>
</dbReference>
<protein>
    <submittedName>
        <fullName evidence="5">Oleandomycin glycosyltransferase</fullName>
        <ecNumber evidence="5">2.4.1.-</ecNumber>
    </submittedName>
</protein>
<evidence type="ECO:0000313" key="6">
    <source>
        <dbReference type="Proteomes" id="UP000095488"/>
    </source>
</evidence>
<dbReference type="PANTHER" id="PTHR48043:SF145">
    <property type="entry name" value="FI06409P-RELATED"/>
    <property type="match status" value="1"/>
</dbReference>
<keyword evidence="3 5" id="KW-0808">Transferase</keyword>
<dbReference type="PANTHER" id="PTHR48043">
    <property type="entry name" value="EG:EG0003.4 PROTEIN-RELATED"/>
    <property type="match status" value="1"/>
</dbReference>
<dbReference type="Proteomes" id="UP000095488">
    <property type="component" value="Unassembled WGS sequence"/>
</dbReference>
<comment type="caution">
    <text evidence="5">The sequence shown here is derived from an EMBL/GenBank/DDBJ whole genome shotgun (WGS) entry which is preliminary data.</text>
</comment>
<gene>
    <name evidence="5" type="primary">oleD_4</name>
    <name evidence="5" type="ORF">ERS852473_00530</name>
</gene>
<name>A0ABP2AQH6_SARVE</name>
<feature type="domain" description="Erythromycin biosynthesis protein CIII-like C-terminal" evidence="4">
    <location>
        <begin position="250"/>
        <end position="374"/>
    </location>
</feature>
<dbReference type="GO" id="GO:0016757">
    <property type="term" value="F:glycosyltransferase activity"/>
    <property type="evidence" value="ECO:0007669"/>
    <property type="project" value="UniProtKB-KW"/>
</dbReference>
<dbReference type="InterPro" id="IPR010610">
    <property type="entry name" value="EryCIII-like_C"/>
</dbReference>
<dbReference type="CDD" id="cd03784">
    <property type="entry name" value="GT1_Gtf-like"/>
    <property type="match status" value="1"/>
</dbReference>
<dbReference type="InterPro" id="IPR050271">
    <property type="entry name" value="UDP-glycosyltransferase"/>
</dbReference>
<evidence type="ECO:0000259" key="4">
    <source>
        <dbReference type="Pfam" id="PF06722"/>
    </source>
</evidence>
<organism evidence="5 6">
    <name type="scientific">Sarcina ventriculi</name>
    <name type="common">Clostridium ventriculi</name>
    <dbReference type="NCBI Taxonomy" id="1267"/>
    <lineage>
        <taxon>Bacteria</taxon>
        <taxon>Bacillati</taxon>
        <taxon>Bacillota</taxon>
        <taxon>Clostridia</taxon>
        <taxon>Eubacteriales</taxon>
        <taxon>Clostridiaceae</taxon>
        <taxon>Sarcina</taxon>
    </lineage>
</organism>
<keyword evidence="2 5" id="KW-0328">Glycosyltransferase</keyword>
<evidence type="ECO:0000256" key="2">
    <source>
        <dbReference type="ARBA" id="ARBA00022676"/>
    </source>
</evidence>
<accession>A0ABP2AQH6</accession>
<evidence type="ECO:0000256" key="3">
    <source>
        <dbReference type="ARBA" id="ARBA00022679"/>
    </source>
</evidence>
<dbReference type="InterPro" id="IPR006326">
    <property type="entry name" value="UDPGT_MGT-like"/>
</dbReference>
<comment type="similarity">
    <text evidence="1">Belongs to the UDP-glycosyltransferase family.</text>
</comment>
<dbReference type="EMBL" id="CYZR01000002">
    <property type="protein sequence ID" value="CUN57802.1"/>
    <property type="molecule type" value="Genomic_DNA"/>
</dbReference>
<dbReference type="SUPFAM" id="SSF53756">
    <property type="entry name" value="UDP-Glycosyltransferase/glycogen phosphorylase"/>
    <property type="match status" value="1"/>
</dbReference>
<dbReference type="NCBIfam" id="TIGR01426">
    <property type="entry name" value="MGT"/>
    <property type="match status" value="1"/>
</dbReference>